<feature type="region of interest" description="Disordered" evidence="1">
    <location>
        <begin position="231"/>
        <end position="250"/>
    </location>
</feature>
<organism evidence="4 5">
    <name type="scientific">Leptomonas seymouri</name>
    <dbReference type="NCBI Taxonomy" id="5684"/>
    <lineage>
        <taxon>Eukaryota</taxon>
        <taxon>Discoba</taxon>
        <taxon>Euglenozoa</taxon>
        <taxon>Kinetoplastea</taxon>
        <taxon>Metakinetoplastina</taxon>
        <taxon>Trypanosomatida</taxon>
        <taxon>Trypanosomatidae</taxon>
        <taxon>Leishmaniinae</taxon>
        <taxon>Leptomonas</taxon>
    </lineage>
</organism>
<dbReference type="Proteomes" id="UP000038009">
    <property type="component" value="Unassembled WGS sequence"/>
</dbReference>
<evidence type="ECO:0000256" key="3">
    <source>
        <dbReference type="SAM" id="SignalP"/>
    </source>
</evidence>
<feature type="region of interest" description="Disordered" evidence="1">
    <location>
        <begin position="562"/>
        <end position="599"/>
    </location>
</feature>
<reference evidence="4 5" key="1">
    <citation type="journal article" date="2015" name="PLoS Pathog.">
        <title>Leptomonas seymouri: Adaptations to the Dixenous Life Cycle Analyzed by Genome Sequencing, Transcriptome Profiling and Co-infection with Leishmania donovani.</title>
        <authorList>
            <person name="Kraeva N."/>
            <person name="Butenko A."/>
            <person name="Hlavacova J."/>
            <person name="Kostygov A."/>
            <person name="Myskova J."/>
            <person name="Grybchuk D."/>
            <person name="Lestinova T."/>
            <person name="Votypka J."/>
            <person name="Volf P."/>
            <person name="Opperdoes F."/>
            <person name="Flegontov P."/>
            <person name="Lukes J."/>
            <person name="Yurchenko V."/>
        </authorList>
    </citation>
    <scope>NUCLEOTIDE SEQUENCE [LARGE SCALE GENOMIC DNA]</scope>
    <source>
        <strain evidence="4 5">ATCC 30220</strain>
    </source>
</reference>
<accession>A0A0N0P4L3</accession>
<comment type="caution">
    <text evidence="4">The sequence shown here is derived from an EMBL/GenBank/DDBJ whole genome shotgun (WGS) entry which is preliminary data.</text>
</comment>
<protein>
    <recommendedName>
        <fullName evidence="6">Integral membrane protein</fullName>
    </recommendedName>
</protein>
<sequence>MRALPATAMLAGSLLASAQGSDTLPTVHTLFSSTLTGGGTGQTSAVASVEVTYVTSVPTVYADAWWVTILLVVGVCSLTAMCVCPICYFYKGRRQRGQELAIRAEINKSMREMTARLYRTRQLQYAKGVDISAMQLQSIGRQAGECGQEGLKEGRREPLLQADTIEAVSSPLRGNAAVTFVQQRRQSGEAPSAQLSGTRAATLGEAAVQDSNGGGMPKQSSSNFTQADMHHIDSKDHSNGPAPLGWGTVDESTASSSSLASCVKRNASVCVLATAPASTRSFASRPSRMQLTRATSVRAFSGLNKVDALRRVLGGPQLHPLPSARASMSPTFSRWNSTCSSRSIAPGAAVGGDFPAGRRRHGSAGVRGSFARFSSALDCTGNSPPFAPTPPPLLGNAMTKSLETYVFMQRAGGGARDSEDDSVKESHLDADGAVTEVSSNAMHNDRVEDEATAAMQRCKRDAVSSEVEQVHVPGDSEAAAAEAVPATTATAPVGEVPVQRGCEEALRFQGVINESHLPPLIKSSALPSAVSGAAALSEEQEEETAPSSESFRFVVPRRGLGRRSRGVEHRSTSVDHAGHEEKDRGESTGDIPTGVEGEGVQHVLSQIHRLRRGRDYIEPLPLPTHPSQYCVSPLRRLSLDDEYSQIMGSQFKQLL</sequence>
<feature type="signal peptide" evidence="3">
    <location>
        <begin position="1"/>
        <end position="20"/>
    </location>
</feature>
<evidence type="ECO:0000313" key="4">
    <source>
        <dbReference type="EMBL" id="KPI84957.1"/>
    </source>
</evidence>
<keyword evidence="2" id="KW-1133">Transmembrane helix</keyword>
<dbReference type="EMBL" id="LJSK01000219">
    <property type="protein sequence ID" value="KPI84957.1"/>
    <property type="molecule type" value="Genomic_DNA"/>
</dbReference>
<dbReference type="AlphaFoldDB" id="A0A0N0P4L3"/>
<evidence type="ECO:0000256" key="1">
    <source>
        <dbReference type="SAM" id="MobiDB-lite"/>
    </source>
</evidence>
<dbReference type="VEuPathDB" id="TriTrypDB:Lsey_0219_0130"/>
<keyword evidence="3" id="KW-0732">Signal</keyword>
<feature type="chain" id="PRO_5005857264" description="Integral membrane protein" evidence="3">
    <location>
        <begin position="21"/>
        <end position="655"/>
    </location>
</feature>
<dbReference type="OMA" id="HIDSKDH"/>
<evidence type="ECO:0000256" key="2">
    <source>
        <dbReference type="SAM" id="Phobius"/>
    </source>
</evidence>
<feature type="region of interest" description="Disordered" evidence="1">
    <location>
        <begin position="533"/>
        <end position="552"/>
    </location>
</feature>
<evidence type="ECO:0000313" key="5">
    <source>
        <dbReference type="Proteomes" id="UP000038009"/>
    </source>
</evidence>
<proteinExistence type="predicted"/>
<evidence type="ECO:0008006" key="6">
    <source>
        <dbReference type="Google" id="ProtNLM"/>
    </source>
</evidence>
<name>A0A0N0P4L3_LEPSE</name>
<gene>
    <name evidence="4" type="ORF">ABL78_6000</name>
</gene>
<keyword evidence="2" id="KW-0812">Transmembrane</keyword>
<feature type="compositionally biased region" description="Basic and acidic residues" evidence="1">
    <location>
        <begin position="565"/>
        <end position="587"/>
    </location>
</feature>
<keyword evidence="2" id="KW-0472">Membrane</keyword>
<dbReference type="OrthoDB" id="10650438at2759"/>
<feature type="transmembrane region" description="Helical" evidence="2">
    <location>
        <begin position="64"/>
        <end position="90"/>
    </location>
</feature>
<keyword evidence="5" id="KW-1185">Reference proteome</keyword>